<evidence type="ECO:0000313" key="2">
    <source>
        <dbReference type="EMBL" id="REG24147.1"/>
    </source>
</evidence>
<organism evidence="2 3">
    <name type="scientific">Archangium gephyra</name>
    <dbReference type="NCBI Taxonomy" id="48"/>
    <lineage>
        <taxon>Bacteria</taxon>
        <taxon>Pseudomonadati</taxon>
        <taxon>Myxococcota</taxon>
        <taxon>Myxococcia</taxon>
        <taxon>Myxococcales</taxon>
        <taxon>Cystobacterineae</taxon>
        <taxon>Archangiaceae</taxon>
        <taxon>Archangium</taxon>
    </lineage>
</organism>
<accession>A0ABX9JQ67</accession>
<evidence type="ECO:0008006" key="4">
    <source>
        <dbReference type="Google" id="ProtNLM"/>
    </source>
</evidence>
<dbReference type="EMBL" id="QUMU01000015">
    <property type="protein sequence ID" value="REG24147.1"/>
    <property type="molecule type" value="Genomic_DNA"/>
</dbReference>
<sequence length="218" mass="24267">MRSLPNRSLEAATDATRTRSRADRRGKKFRIQRANLSDSPNERTALRVFVRHGVRKALRSSLVSMKNLTSGFFVFGALVLGVLTSGCSARRAHYVYSGGTTRYTYTSNRPVVLAQSATMDCRPSDSTMTCCIKKHPQDPVGACGATQSEVDQVLRAVRAGSDVDEDEDDFSNNASLPKWKQKCIEAYNDCQNDGWTGDCHDCLRLCEGQHKWPTKKCH</sequence>
<dbReference type="Proteomes" id="UP000256345">
    <property type="component" value="Unassembled WGS sequence"/>
</dbReference>
<feature type="region of interest" description="Disordered" evidence="1">
    <location>
        <begin position="1"/>
        <end position="25"/>
    </location>
</feature>
<keyword evidence="3" id="KW-1185">Reference proteome</keyword>
<evidence type="ECO:0000256" key="1">
    <source>
        <dbReference type="SAM" id="MobiDB-lite"/>
    </source>
</evidence>
<comment type="caution">
    <text evidence="2">The sequence shown here is derived from an EMBL/GenBank/DDBJ whole genome shotgun (WGS) entry which is preliminary data.</text>
</comment>
<protein>
    <recommendedName>
        <fullName evidence="4">Lipoprotein</fullName>
    </recommendedName>
</protein>
<reference evidence="2 3" key="1">
    <citation type="submission" date="2018-08" db="EMBL/GenBank/DDBJ databases">
        <title>Genomic Encyclopedia of Archaeal and Bacterial Type Strains, Phase II (KMG-II): from individual species to whole genera.</title>
        <authorList>
            <person name="Goeker M."/>
        </authorList>
    </citation>
    <scope>NUCLEOTIDE SEQUENCE [LARGE SCALE GENOMIC DNA]</scope>
    <source>
        <strain evidence="2 3">DSM 2261</strain>
    </source>
</reference>
<name>A0ABX9JQ67_9BACT</name>
<evidence type="ECO:0000313" key="3">
    <source>
        <dbReference type="Proteomes" id="UP000256345"/>
    </source>
</evidence>
<proteinExistence type="predicted"/>
<gene>
    <name evidence="2" type="ORF">ATI61_115190</name>
</gene>